<proteinExistence type="predicted"/>
<evidence type="ECO:0000313" key="9">
    <source>
        <dbReference type="Proteomes" id="UP001497497"/>
    </source>
</evidence>
<feature type="domain" description="LRRCT" evidence="7">
    <location>
        <begin position="419"/>
        <end position="480"/>
    </location>
</feature>
<dbReference type="InterPro" id="IPR032675">
    <property type="entry name" value="LRR_dom_sf"/>
</dbReference>
<dbReference type="EMBL" id="CAXITT010000113">
    <property type="protein sequence ID" value="CAL1532335.1"/>
    <property type="molecule type" value="Genomic_DNA"/>
</dbReference>
<feature type="chain" id="PRO_5043348627" description="LRRCT domain-containing protein" evidence="6">
    <location>
        <begin position="38"/>
        <end position="621"/>
    </location>
</feature>
<keyword evidence="5" id="KW-0812">Transmembrane</keyword>
<dbReference type="SMART" id="SM00369">
    <property type="entry name" value="LRR_TYP"/>
    <property type="match status" value="9"/>
</dbReference>
<keyword evidence="5" id="KW-1133">Transmembrane helix</keyword>
<evidence type="ECO:0000313" key="8">
    <source>
        <dbReference type="EMBL" id="CAL1532335.1"/>
    </source>
</evidence>
<dbReference type="SUPFAM" id="SSF52058">
    <property type="entry name" value="L domain-like"/>
    <property type="match status" value="1"/>
</dbReference>
<keyword evidence="1" id="KW-0433">Leucine-rich repeat</keyword>
<gene>
    <name evidence="8" type="ORF">GSLYS_00006414001</name>
</gene>
<keyword evidence="5" id="KW-0472">Membrane</keyword>
<dbReference type="FunFam" id="3.80.10.10:FF:001164">
    <property type="entry name" value="GH01279p"/>
    <property type="match status" value="1"/>
</dbReference>
<dbReference type="InterPro" id="IPR001611">
    <property type="entry name" value="Leu-rich_rpt"/>
</dbReference>
<dbReference type="SMART" id="SM00082">
    <property type="entry name" value="LRRCT"/>
    <property type="match status" value="1"/>
</dbReference>
<evidence type="ECO:0000259" key="7">
    <source>
        <dbReference type="SMART" id="SM00082"/>
    </source>
</evidence>
<keyword evidence="9" id="KW-1185">Reference proteome</keyword>
<dbReference type="PANTHER" id="PTHR45842:SF22">
    <property type="entry name" value="INSULIN-LIKE GROWTH FACTOR-BINDING PROTEIN COMPLEX ACID LABILE SUBUNIT ISOFORM X1"/>
    <property type="match status" value="1"/>
</dbReference>
<evidence type="ECO:0000256" key="5">
    <source>
        <dbReference type="SAM" id="Phobius"/>
    </source>
</evidence>
<protein>
    <recommendedName>
        <fullName evidence="7">LRRCT domain-containing protein</fullName>
    </recommendedName>
</protein>
<dbReference type="PANTHER" id="PTHR45842">
    <property type="entry name" value="SYNAPTIC ADHESION-LIKE MOLECULE SALM"/>
    <property type="match status" value="1"/>
</dbReference>
<keyword evidence="3" id="KW-0677">Repeat</keyword>
<evidence type="ECO:0000256" key="2">
    <source>
        <dbReference type="ARBA" id="ARBA00022729"/>
    </source>
</evidence>
<dbReference type="Gene3D" id="3.80.10.10">
    <property type="entry name" value="Ribonuclease Inhibitor"/>
    <property type="match status" value="2"/>
</dbReference>
<dbReference type="PROSITE" id="PS51450">
    <property type="entry name" value="LRR"/>
    <property type="match status" value="4"/>
</dbReference>
<organism evidence="8 9">
    <name type="scientific">Lymnaea stagnalis</name>
    <name type="common">Great pond snail</name>
    <name type="synonym">Helix stagnalis</name>
    <dbReference type="NCBI Taxonomy" id="6523"/>
    <lineage>
        <taxon>Eukaryota</taxon>
        <taxon>Metazoa</taxon>
        <taxon>Spiralia</taxon>
        <taxon>Lophotrochozoa</taxon>
        <taxon>Mollusca</taxon>
        <taxon>Gastropoda</taxon>
        <taxon>Heterobranchia</taxon>
        <taxon>Euthyneura</taxon>
        <taxon>Panpulmonata</taxon>
        <taxon>Hygrophila</taxon>
        <taxon>Lymnaeoidea</taxon>
        <taxon>Lymnaeidae</taxon>
        <taxon>Lymnaea</taxon>
    </lineage>
</organism>
<dbReference type="InterPro" id="IPR003591">
    <property type="entry name" value="Leu-rich_rpt_typical-subtyp"/>
</dbReference>
<dbReference type="AlphaFoldDB" id="A0AAV2HHU1"/>
<dbReference type="InterPro" id="IPR050467">
    <property type="entry name" value="LRFN"/>
</dbReference>
<feature type="signal peptide" evidence="6">
    <location>
        <begin position="1"/>
        <end position="37"/>
    </location>
</feature>
<feature type="transmembrane region" description="Helical" evidence="5">
    <location>
        <begin position="493"/>
        <end position="514"/>
    </location>
</feature>
<feature type="compositionally biased region" description="Acidic residues" evidence="4">
    <location>
        <begin position="579"/>
        <end position="588"/>
    </location>
</feature>
<evidence type="ECO:0000256" key="4">
    <source>
        <dbReference type="SAM" id="MobiDB-lite"/>
    </source>
</evidence>
<reference evidence="8 9" key="1">
    <citation type="submission" date="2024-04" db="EMBL/GenBank/DDBJ databases">
        <authorList>
            <consortium name="Genoscope - CEA"/>
            <person name="William W."/>
        </authorList>
    </citation>
    <scope>NUCLEOTIDE SEQUENCE [LARGE SCALE GENOMIC DNA]</scope>
</reference>
<dbReference type="Proteomes" id="UP001497497">
    <property type="component" value="Unassembled WGS sequence"/>
</dbReference>
<sequence>MSQNNLCALAVSCYSSWRPFWTCLIVMFGIEIILTAAQGCHSSCTCSSPSGEVICKGGPVLDIFTQMKVQAVKLTLDDIKGLQMIEATRMRDMKMNGTSLVEMKIVSCFIKAIDIGSFEKFPNLEQLDLSMNEIMTISPGTFNGLNELLFLNLSHNRLSTIDGIFSSLLNLKTLDLSVNNLKELPANAFSNQSALTYLKLDGNPLKNLYSSSFRGLQSMKELRARDCSLFQVDKDVFALMPPLITVDLGQNRLSDAPPALALITHKYLKNMFLDNNEIQALHGENFAGLHLQTLDLSYNRIGKIDVAAFQWASLREVDLSFNLILSVSRPILKPLANYLTHFNLAGNPLRHLADGLFSDLQMLEWVNLSKCSLEDFKDNAFEGLARLRGLDISQNSIHHLPLGSFSLFDQLVSVNLNQNSWVCDCKIRPLRDWLNKVSSTSKLVCPPRSLKDGDCDKLHCISPTQSEISLLQDTELTECQNDKPPTLPAGTQGAIVASCMGFAIVLLLVAVFLWRRGQTGHQLKRVCVPSKAESSHIEDEDSKVPPLVNCDRNSLTHSDHNFVFRHYFDHLVTDPGDLDTADEDELGEGDPLKQKDSLYSSQPSLYSHHSAAPAYGMESTV</sequence>
<name>A0AAV2HHU1_LYMST</name>
<evidence type="ECO:0000256" key="6">
    <source>
        <dbReference type="SAM" id="SignalP"/>
    </source>
</evidence>
<evidence type="ECO:0000256" key="3">
    <source>
        <dbReference type="ARBA" id="ARBA00022737"/>
    </source>
</evidence>
<dbReference type="Pfam" id="PF13855">
    <property type="entry name" value="LRR_8"/>
    <property type="match status" value="4"/>
</dbReference>
<evidence type="ECO:0000256" key="1">
    <source>
        <dbReference type="ARBA" id="ARBA00022614"/>
    </source>
</evidence>
<dbReference type="InterPro" id="IPR000483">
    <property type="entry name" value="Cys-rich_flank_reg_C"/>
</dbReference>
<comment type="caution">
    <text evidence="8">The sequence shown here is derived from an EMBL/GenBank/DDBJ whole genome shotgun (WGS) entry which is preliminary data.</text>
</comment>
<feature type="region of interest" description="Disordered" evidence="4">
    <location>
        <begin position="579"/>
        <end position="605"/>
    </location>
</feature>
<keyword evidence="2 6" id="KW-0732">Signal</keyword>
<accession>A0AAV2HHU1</accession>